<feature type="domain" description="SH3" evidence="16">
    <location>
        <begin position="1121"/>
        <end position="1185"/>
    </location>
</feature>
<evidence type="ECO:0000259" key="16">
    <source>
        <dbReference type="PROSITE" id="PS50002"/>
    </source>
</evidence>
<dbReference type="InterPro" id="IPR032140">
    <property type="entry name" value="INTAP"/>
</dbReference>
<dbReference type="CDD" id="cd13264">
    <property type="entry name" value="PH_ITSN"/>
    <property type="match status" value="1"/>
</dbReference>
<feature type="domain" description="DH" evidence="19">
    <location>
        <begin position="1287"/>
        <end position="1473"/>
    </location>
</feature>
<dbReference type="SUPFAM" id="SSF50044">
    <property type="entry name" value="SH3-domain"/>
    <property type="match status" value="5"/>
</dbReference>
<dbReference type="PROSITE" id="PS50004">
    <property type="entry name" value="C2"/>
    <property type="match status" value="1"/>
</dbReference>
<evidence type="ECO:0000259" key="19">
    <source>
        <dbReference type="PROSITE" id="PS50010"/>
    </source>
</evidence>
<feature type="compositionally biased region" description="Basic and acidic residues" evidence="15">
    <location>
        <begin position="637"/>
        <end position="663"/>
    </location>
</feature>
<sequence>MAQFPTTFTGPDVFLISVDERAKHDQQFHSLSPTAGGYITGDQARNFFLQSGLPAPILAQIWALADMNSDGRMDIHEFSIAMKLIKLKLQGHPLPPALPPSMKQPPLPLPPQTGFGMPPIAPIPPPLSAVPPLPLPPLPVGVSPPLVSSAPPPLPQPIANGAPPTGMMQPISGFSHPAPSVNKSSSFNRSSTKLQKGASLETASVQPPSDWAVPQSSRLKYRQLFNSHDKMMSGHLTGPQARTILMQSSLPQGQLATIWSLSDIDQDGKLTAEEFILAMHLIDMAMSGLPLPPVLPPDYLPPTFRRVRSDSVQSDQKSVPEEAEEELESSQDKKLPVTFEDKKRENFERGNLELEKRRQALQEQQRKEQERLATLEREEQERKFCMLVFQERERMEQERRRQHELEKQLEKQRELERQREEERRKEIERREAAKRELERQRQLEWERQRRQELLTQRNREQESIVLLKARKKTLEFELEALNDKKTQLEGKLKDVRFRLSAQRREVEQTNQTRETRIAEITLLQQQLQDSQQWLGRLIPDKQSLNDQLKQVQQNSLHRDSLSSLQKAVEQKETSRQQLREQLDAVERETRAKLLEIDAFNTQLKELREIHSRQQRQKQKELEGDTHSLTHTHSHMHTPIERKSAELQESRLSSEESVAWRDEAGSSAPGAPSPASISAPHAWLNRVTQEEEERKRRGMDEEEEVRKGAGSVGSVESVEDEGRGKKDMQEKLNKLFSQPTDPWASTVEKTPGPSLFDQKAPVTGFDQQQQPVKVVYYRAVYPFDARSHDEISIGPGDVIMVKGEWVDESQTGEPGWLGGELRGRTGWFPANYAERIPDSEAPISLRATASATPTSAQQPMTTPPPAPGHNSSSTSSTNSNWADFSTTWPSNTASQSESEGWDAWPTSSAAQNPSLSVPSAQLRQRSAFTPATMTTGSSPSPVLGQGEKVEGLQAQALYPWRAKKDNHLNFNKNEIITVLEQQDMWWLGELQTGQRGWFPKSYVKLISATMPAPVGAPARSKNTSESGVSDSPPNGKRPSPSPTKPSESGEAEYVAMYTYESSEQGDLSFQQGDIVMVTRKEGDWWTGMVGGKTGVFPSNYVKPRDSASESLGPAGKTGSLGKKPEIAQVIAPYSATGAEQLTLAPGQLILIRKKNPGGWWEGELQARGKKRQIGWFPANYVKLLSPSTSKTTPTEPTPPKLAPASTAVCQVIGMYDYVAQNDDELAFQKGQVITVLNKDDCDWWKGELNGREGLFPSNYVKLTTDTDPSTQWCADLHLLDMLSPMERKRQGYIHELIVTEENYVNDLQLVTEIFHKPLLECELLTEKEVAMIFVNWKELIMCNIKLLKALRVRKKMSGDRMPVKMIGDILTNQLPHMQPYIRFCSCQLNGATLIQQKTDDNPEIKDFLKRLAMDPRCKGMPLSSFLLKPMQRVTRYPLIIKNIIENTPESHPDHSHLKAALEKAEELCSQVNEGVREKENSDRLEWIQAHVQCEGLSEQLVFNSVTNCLGPRKFLHSGKLFKAKSSKELYGFLFNDFLLLTQVTKPLGSSGSDKVFSSKTHLQYRMYKTPIFLNEVLVKLPTDPSGDEPLFHISHIDRVYTLRAESINERTAWVQKIKAASELFIETEKKKREKAYLVRSQRATGIGRLMVNIVEGIELKPCRSHGKSNPYCEVTMGSQCHITKTLQDTLNPKWNSNCQFFIKDLEQDVLCVTVFERDQFSPDDFLGRTEIRLAEIKKDQGSKGPITKRLLLHEVPTGEIVVRLDLQLFEEP</sequence>
<evidence type="ECO:0000256" key="9">
    <source>
        <dbReference type="ARBA" id="ARBA00023018"/>
    </source>
</evidence>
<dbReference type="FunFam" id="2.30.29.30:FF:000069">
    <property type="entry name" value="Intersectin 1"/>
    <property type="match status" value="1"/>
</dbReference>
<dbReference type="InterPro" id="IPR001849">
    <property type="entry name" value="PH_domain"/>
</dbReference>
<evidence type="ECO:0000259" key="21">
    <source>
        <dbReference type="PROSITE" id="PS50222"/>
    </source>
</evidence>
<dbReference type="Pfam" id="PF12763">
    <property type="entry name" value="EH"/>
    <property type="match status" value="2"/>
</dbReference>
<dbReference type="CDD" id="cd08375">
    <property type="entry name" value="C2_Intersectin"/>
    <property type="match status" value="1"/>
</dbReference>
<dbReference type="GO" id="GO:0005085">
    <property type="term" value="F:guanyl-nucleotide exchange factor activity"/>
    <property type="evidence" value="ECO:0007669"/>
    <property type="project" value="InterPro"/>
</dbReference>
<keyword evidence="9" id="KW-0770">Synapse</keyword>
<protein>
    <submittedName>
        <fullName evidence="22">Intersectin 1 (SH3 domain protein)</fullName>
    </submittedName>
</protein>
<dbReference type="GO" id="GO:0042995">
    <property type="term" value="C:cell projection"/>
    <property type="evidence" value="ECO:0007669"/>
    <property type="project" value="UniProtKB-SubCell"/>
</dbReference>
<feature type="compositionally biased region" description="Low complexity" evidence="15">
    <location>
        <begin position="664"/>
        <end position="679"/>
    </location>
</feature>
<feature type="compositionally biased region" description="Basic and acidic residues" evidence="15">
    <location>
        <begin position="610"/>
        <end position="627"/>
    </location>
</feature>
<dbReference type="InterPro" id="IPR000261">
    <property type="entry name" value="EH_dom"/>
</dbReference>
<dbReference type="Pfam" id="PF00621">
    <property type="entry name" value="RhoGEF"/>
    <property type="match status" value="1"/>
</dbReference>
<evidence type="ECO:0000313" key="23">
    <source>
        <dbReference type="Proteomes" id="UP000694389"/>
    </source>
</evidence>
<feature type="compositionally biased region" description="Low complexity" evidence="15">
    <location>
        <begin position="869"/>
        <end position="879"/>
    </location>
</feature>
<comment type="subcellular location">
    <subcellularLocation>
        <location evidence="1">Cell projection</location>
    </subcellularLocation>
    <subcellularLocation>
        <location evidence="2">Cytoplasm</location>
    </subcellularLocation>
    <subcellularLocation>
        <location evidence="12">Synapse</location>
    </subcellularLocation>
</comment>
<dbReference type="InterPro" id="IPR018247">
    <property type="entry name" value="EF_Hand_1_Ca_BS"/>
</dbReference>
<keyword evidence="3 13" id="KW-0728">SH3 domain</keyword>
<dbReference type="InterPro" id="IPR000219">
    <property type="entry name" value="DH_dom"/>
</dbReference>
<dbReference type="FunFam" id="2.30.30.40:FF:000024">
    <property type="entry name" value="Intersectin 1"/>
    <property type="match status" value="1"/>
</dbReference>
<keyword evidence="23" id="KW-1185">Reference proteome</keyword>
<evidence type="ECO:0000256" key="14">
    <source>
        <dbReference type="SAM" id="Coils"/>
    </source>
</evidence>
<feature type="region of interest" description="Disordered" evidence="15">
    <location>
        <begin position="159"/>
        <end position="212"/>
    </location>
</feature>
<dbReference type="RefSeq" id="XP_051274472.1">
    <property type="nucleotide sequence ID" value="XM_051418512.1"/>
</dbReference>
<evidence type="ECO:0000256" key="4">
    <source>
        <dbReference type="ARBA" id="ARBA00022490"/>
    </source>
</evidence>
<evidence type="ECO:0000256" key="5">
    <source>
        <dbReference type="ARBA" id="ARBA00022583"/>
    </source>
</evidence>
<evidence type="ECO:0000256" key="11">
    <source>
        <dbReference type="ARBA" id="ARBA00023273"/>
    </source>
</evidence>
<accession>A0A8C4GXQ9</accession>
<keyword evidence="4" id="KW-0963">Cytoplasm</keyword>
<feature type="domain" description="EF-hand" evidence="21">
    <location>
        <begin position="53"/>
        <end position="88"/>
    </location>
</feature>
<feature type="compositionally biased region" description="Basic and acidic residues" evidence="15">
    <location>
        <begin position="687"/>
        <end position="706"/>
    </location>
</feature>
<dbReference type="Pfam" id="PF16617">
    <property type="entry name" value="INTAP"/>
    <property type="match status" value="1"/>
</dbReference>
<reference evidence="22" key="2">
    <citation type="submission" date="2025-09" db="UniProtKB">
        <authorList>
            <consortium name="Ensembl"/>
        </authorList>
    </citation>
    <scope>IDENTIFICATION</scope>
</reference>
<feature type="region of interest" description="Disordered" evidence="15">
    <location>
        <begin position="847"/>
        <end position="918"/>
    </location>
</feature>
<dbReference type="FunFam" id="1.10.238.10:FF:000046">
    <property type="entry name" value="intersectin-1 isoform X2"/>
    <property type="match status" value="1"/>
</dbReference>
<dbReference type="SUPFAM" id="SSF49562">
    <property type="entry name" value="C2 domain (Calcium/lipid-binding domain, CaLB)"/>
    <property type="match status" value="1"/>
</dbReference>
<dbReference type="SMART" id="SM00233">
    <property type="entry name" value="PH"/>
    <property type="match status" value="1"/>
</dbReference>
<dbReference type="GeneTree" id="ENSGT00940000157065"/>
<evidence type="ECO:0000259" key="18">
    <source>
        <dbReference type="PROSITE" id="PS50004"/>
    </source>
</evidence>
<dbReference type="PROSITE" id="PS00018">
    <property type="entry name" value="EF_HAND_1"/>
    <property type="match status" value="2"/>
</dbReference>
<dbReference type="FunFam" id="2.60.40.150:FF:000029">
    <property type="entry name" value="Intersectin 1"/>
    <property type="match status" value="1"/>
</dbReference>
<feature type="compositionally biased region" description="Low complexity" evidence="15">
    <location>
        <begin position="847"/>
        <end position="859"/>
    </location>
</feature>
<dbReference type="SMART" id="SM00325">
    <property type="entry name" value="RhoGEF"/>
    <property type="match status" value="1"/>
</dbReference>
<feature type="region of interest" description="Disordered" evidence="15">
    <location>
        <begin position="307"/>
        <end position="342"/>
    </location>
</feature>
<feature type="compositionally biased region" description="Polar residues" evidence="15">
    <location>
        <begin position="904"/>
        <end position="918"/>
    </location>
</feature>
<evidence type="ECO:0000256" key="10">
    <source>
        <dbReference type="ARBA" id="ARBA00023054"/>
    </source>
</evidence>
<keyword evidence="10 14" id="KW-0175">Coiled coil</keyword>
<dbReference type="SUPFAM" id="SSF47473">
    <property type="entry name" value="EF-hand"/>
    <property type="match status" value="2"/>
</dbReference>
<dbReference type="GeneID" id="127373763"/>
<dbReference type="PRINTS" id="PR00499">
    <property type="entry name" value="P67PHOX"/>
</dbReference>
<feature type="region of interest" description="Disordered" evidence="15">
    <location>
        <begin position="734"/>
        <end position="753"/>
    </location>
</feature>
<dbReference type="InterPro" id="IPR000008">
    <property type="entry name" value="C2_dom"/>
</dbReference>
<dbReference type="Gene3D" id="1.20.900.10">
    <property type="entry name" value="Dbl homology (DH) domain"/>
    <property type="match status" value="1"/>
</dbReference>
<evidence type="ECO:0000259" key="17">
    <source>
        <dbReference type="PROSITE" id="PS50003"/>
    </source>
</evidence>
<dbReference type="GO" id="GO:0005737">
    <property type="term" value="C:cytoplasm"/>
    <property type="evidence" value="ECO:0007669"/>
    <property type="project" value="UniProtKB-SubCell"/>
</dbReference>
<dbReference type="InterPro" id="IPR051480">
    <property type="entry name" value="Endocytic_GEF_Adapter"/>
</dbReference>
<evidence type="ECO:0000256" key="2">
    <source>
        <dbReference type="ARBA" id="ARBA00004496"/>
    </source>
</evidence>
<dbReference type="PRINTS" id="PR00452">
    <property type="entry name" value="SH3DOMAIN"/>
</dbReference>
<keyword evidence="5" id="KW-0254">Endocytosis</keyword>
<dbReference type="InterPro" id="IPR035899">
    <property type="entry name" value="DBL_dom_sf"/>
</dbReference>
<evidence type="ECO:0000256" key="8">
    <source>
        <dbReference type="ARBA" id="ARBA00022837"/>
    </source>
</evidence>
<reference evidence="22" key="1">
    <citation type="submission" date="2025-08" db="UniProtKB">
        <authorList>
            <consortium name="Ensembl"/>
        </authorList>
    </citation>
    <scope>IDENTIFICATION</scope>
</reference>
<dbReference type="InterPro" id="IPR035892">
    <property type="entry name" value="C2_domain_sf"/>
</dbReference>
<dbReference type="InterPro" id="IPR001331">
    <property type="entry name" value="GDS_CDC24_CS"/>
</dbReference>
<keyword evidence="7" id="KW-0677">Repeat</keyword>
<dbReference type="SUPFAM" id="SSF50729">
    <property type="entry name" value="PH domain-like"/>
    <property type="match status" value="1"/>
</dbReference>
<dbReference type="PANTHER" id="PTHR46006:SF9">
    <property type="entry name" value="INTERSECTIN-1"/>
    <property type="match status" value="1"/>
</dbReference>
<dbReference type="GO" id="GO:0006897">
    <property type="term" value="P:endocytosis"/>
    <property type="evidence" value="ECO:0007669"/>
    <property type="project" value="UniProtKB-KW"/>
</dbReference>
<dbReference type="CDD" id="cd00160">
    <property type="entry name" value="RhoGEF"/>
    <property type="match status" value="1"/>
</dbReference>
<feature type="compositionally biased region" description="Polar residues" evidence="15">
    <location>
        <begin position="1019"/>
        <end position="1031"/>
    </location>
</feature>
<dbReference type="FunFam" id="1.20.900.10:FF:000011">
    <property type="entry name" value="Intersectin 1"/>
    <property type="match status" value="1"/>
</dbReference>
<dbReference type="CDD" id="cd00052">
    <property type="entry name" value="EH"/>
    <property type="match status" value="2"/>
</dbReference>
<dbReference type="PROSITE" id="PS50002">
    <property type="entry name" value="SH3"/>
    <property type="match status" value="5"/>
</dbReference>
<dbReference type="Pfam" id="PF16652">
    <property type="entry name" value="PH_13"/>
    <property type="match status" value="1"/>
</dbReference>
<evidence type="ECO:0000256" key="3">
    <source>
        <dbReference type="ARBA" id="ARBA00022443"/>
    </source>
</evidence>
<dbReference type="InterPro" id="IPR036028">
    <property type="entry name" value="SH3-like_dom_sf"/>
</dbReference>
<dbReference type="Gene3D" id="2.30.30.40">
    <property type="entry name" value="SH3 Domains"/>
    <property type="match status" value="5"/>
</dbReference>
<keyword evidence="6" id="KW-0479">Metal-binding</keyword>
<dbReference type="PROSITE" id="PS50031">
    <property type="entry name" value="EH"/>
    <property type="match status" value="2"/>
</dbReference>
<dbReference type="InterPro" id="IPR011992">
    <property type="entry name" value="EF-hand-dom_pair"/>
</dbReference>
<dbReference type="SMART" id="SM00239">
    <property type="entry name" value="C2"/>
    <property type="match status" value="1"/>
</dbReference>
<feature type="region of interest" description="Disordered" evidence="15">
    <location>
        <begin position="1013"/>
        <end position="1048"/>
    </location>
</feature>
<evidence type="ECO:0000256" key="15">
    <source>
        <dbReference type="SAM" id="MobiDB-lite"/>
    </source>
</evidence>
<dbReference type="SMART" id="SM00054">
    <property type="entry name" value="EFh"/>
    <property type="match status" value="2"/>
</dbReference>
<dbReference type="GO" id="GO:0005509">
    <property type="term" value="F:calcium ion binding"/>
    <property type="evidence" value="ECO:0007669"/>
    <property type="project" value="InterPro"/>
</dbReference>
<dbReference type="FunFam" id="1.10.238.10:FF:000055">
    <property type="entry name" value="Intersectin-1 isoform 1"/>
    <property type="match status" value="1"/>
</dbReference>
<dbReference type="Proteomes" id="UP000694389">
    <property type="component" value="Unassembled WGS sequence"/>
</dbReference>
<feature type="domain" description="EH" evidence="20">
    <location>
        <begin position="217"/>
        <end position="306"/>
    </location>
</feature>
<evidence type="ECO:0000256" key="13">
    <source>
        <dbReference type="PROSITE-ProRule" id="PRU00192"/>
    </source>
</evidence>
<dbReference type="GO" id="GO:0045202">
    <property type="term" value="C:synapse"/>
    <property type="evidence" value="ECO:0007669"/>
    <property type="project" value="UniProtKB-SubCell"/>
</dbReference>
<dbReference type="GO" id="GO:0035556">
    <property type="term" value="P:intracellular signal transduction"/>
    <property type="evidence" value="ECO:0007669"/>
    <property type="project" value="InterPro"/>
</dbReference>
<name>A0A8C4GXQ9_DICLA</name>
<dbReference type="Gene3D" id="2.30.29.30">
    <property type="entry name" value="Pleckstrin-homology domain (PH domain)/Phosphotyrosine-binding domain (PTB)"/>
    <property type="match status" value="1"/>
</dbReference>
<feature type="region of interest" description="Disordered" evidence="15">
    <location>
        <begin position="554"/>
        <end position="576"/>
    </location>
</feature>
<feature type="domain" description="SH3" evidence="16">
    <location>
        <begin position="1047"/>
        <end position="1105"/>
    </location>
</feature>
<dbReference type="FunFam" id="2.30.30.40:FF:000041">
    <property type="entry name" value="Intersectin 1"/>
    <property type="match status" value="1"/>
</dbReference>
<dbReference type="CTD" id="6453"/>
<feature type="domain" description="EF-hand" evidence="21">
    <location>
        <begin position="250"/>
        <end position="285"/>
    </location>
</feature>
<dbReference type="Pfam" id="PF00168">
    <property type="entry name" value="C2"/>
    <property type="match status" value="1"/>
</dbReference>
<dbReference type="PROSITE" id="PS00741">
    <property type="entry name" value="DH_1"/>
    <property type="match status" value="1"/>
</dbReference>
<feature type="compositionally biased region" description="Basic and acidic residues" evidence="15">
    <location>
        <begin position="330"/>
        <end position="342"/>
    </location>
</feature>
<dbReference type="Ensembl" id="ENSDLAT00005036337.2">
    <property type="protein sequence ID" value="ENSDLAP00005034039.2"/>
    <property type="gene ID" value="ENSDLAG00005009211.2"/>
</dbReference>
<dbReference type="CDD" id="cd11837">
    <property type="entry name" value="SH3_Intersectin_2"/>
    <property type="match status" value="1"/>
</dbReference>
<evidence type="ECO:0000313" key="22">
    <source>
        <dbReference type="Ensembl" id="ENSDLAP00005034039.2"/>
    </source>
</evidence>
<organism evidence="22 23">
    <name type="scientific">Dicentrarchus labrax</name>
    <name type="common">European seabass</name>
    <name type="synonym">Morone labrax</name>
    <dbReference type="NCBI Taxonomy" id="13489"/>
    <lineage>
        <taxon>Eukaryota</taxon>
        <taxon>Metazoa</taxon>
        <taxon>Chordata</taxon>
        <taxon>Craniata</taxon>
        <taxon>Vertebrata</taxon>
        <taxon>Euteleostomi</taxon>
        <taxon>Actinopterygii</taxon>
        <taxon>Neopterygii</taxon>
        <taxon>Teleostei</taxon>
        <taxon>Neoteleostei</taxon>
        <taxon>Acanthomorphata</taxon>
        <taxon>Eupercaria</taxon>
        <taxon>Moronidae</taxon>
        <taxon>Dicentrarchus</taxon>
    </lineage>
</organism>
<dbReference type="PROSITE" id="PS50003">
    <property type="entry name" value="PH_DOMAIN"/>
    <property type="match status" value="1"/>
</dbReference>
<keyword evidence="8" id="KW-0106">Calcium</keyword>
<dbReference type="SMART" id="SM00326">
    <property type="entry name" value="SH3"/>
    <property type="match status" value="5"/>
</dbReference>
<feature type="coiled-coil region" evidence="14">
    <location>
        <begin position="344"/>
        <end position="498"/>
    </location>
</feature>
<dbReference type="InterPro" id="IPR001452">
    <property type="entry name" value="SH3_domain"/>
</dbReference>
<feature type="domain" description="SH3" evidence="16">
    <location>
        <begin position="1205"/>
        <end position="1264"/>
    </location>
</feature>
<feature type="region of interest" description="Disordered" evidence="15">
    <location>
        <begin position="610"/>
        <end position="726"/>
    </location>
</feature>
<dbReference type="CDD" id="cd11840">
    <property type="entry name" value="SH3_Intersectin_5"/>
    <property type="match status" value="1"/>
</dbReference>
<keyword evidence="11" id="KW-0966">Cell projection</keyword>
<feature type="domain" description="SH3" evidence="16">
    <location>
        <begin position="948"/>
        <end position="1007"/>
    </location>
</feature>
<dbReference type="InterPro" id="IPR002048">
    <property type="entry name" value="EF_hand_dom"/>
</dbReference>
<dbReference type="PROSITE" id="PS50010">
    <property type="entry name" value="DH_2"/>
    <property type="match status" value="1"/>
</dbReference>
<dbReference type="GO" id="GO:0035025">
    <property type="term" value="P:positive regulation of Rho protein signal transduction"/>
    <property type="evidence" value="ECO:0007669"/>
    <property type="project" value="TreeGrafter"/>
</dbReference>
<dbReference type="Pfam" id="PF00018">
    <property type="entry name" value="SH3_1"/>
    <property type="match status" value="2"/>
</dbReference>
<dbReference type="SUPFAM" id="SSF48065">
    <property type="entry name" value="DBL homology domain (DH-domain)"/>
    <property type="match status" value="1"/>
</dbReference>
<evidence type="ECO:0000256" key="12">
    <source>
        <dbReference type="ARBA" id="ARBA00034103"/>
    </source>
</evidence>
<dbReference type="InterPro" id="IPR011993">
    <property type="entry name" value="PH-like_dom_sf"/>
</dbReference>
<dbReference type="PANTHER" id="PTHR46006">
    <property type="entry name" value="RHO GUANINE NUCLEOTIDE EXCHANGE FACTOR AT 64C, ISOFORM A"/>
    <property type="match status" value="1"/>
</dbReference>
<feature type="compositionally biased region" description="Polar residues" evidence="15">
    <location>
        <begin position="880"/>
        <end position="897"/>
    </location>
</feature>
<dbReference type="Gene3D" id="2.60.40.150">
    <property type="entry name" value="C2 domain"/>
    <property type="match status" value="1"/>
</dbReference>
<feature type="compositionally biased region" description="Low complexity" evidence="15">
    <location>
        <begin position="180"/>
        <end position="191"/>
    </location>
</feature>
<dbReference type="SMART" id="SM00027">
    <property type="entry name" value="EH"/>
    <property type="match status" value="2"/>
</dbReference>
<dbReference type="Gene3D" id="1.10.238.10">
    <property type="entry name" value="EF-hand"/>
    <property type="match status" value="2"/>
</dbReference>
<feature type="domain" description="SH3" evidence="16">
    <location>
        <begin position="771"/>
        <end position="837"/>
    </location>
</feature>
<feature type="domain" description="PH" evidence="17">
    <location>
        <begin position="1512"/>
        <end position="1621"/>
    </location>
</feature>
<dbReference type="CDD" id="cd11993">
    <property type="entry name" value="SH3_Intersectin1_4"/>
    <property type="match status" value="1"/>
</dbReference>
<evidence type="ECO:0000259" key="20">
    <source>
        <dbReference type="PROSITE" id="PS50031"/>
    </source>
</evidence>
<feature type="domain" description="EH" evidence="20">
    <location>
        <begin position="20"/>
        <end position="106"/>
    </location>
</feature>
<evidence type="ECO:0000256" key="7">
    <source>
        <dbReference type="ARBA" id="ARBA00022737"/>
    </source>
</evidence>
<evidence type="ECO:0000256" key="1">
    <source>
        <dbReference type="ARBA" id="ARBA00004316"/>
    </source>
</evidence>
<feature type="compositionally biased region" description="Polar residues" evidence="15">
    <location>
        <begin position="554"/>
        <end position="565"/>
    </location>
</feature>
<evidence type="ECO:0000256" key="6">
    <source>
        <dbReference type="ARBA" id="ARBA00022723"/>
    </source>
</evidence>
<dbReference type="Pfam" id="PF14604">
    <property type="entry name" value="SH3_9"/>
    <property type="match status" value="1"/>
</dbReference>
<dbReference type="PROSITE" id="PS50222">
    <property type="entry name" value="EF_HAND_2"/>
    <property type="match status" value="2"/>
</dbReference>
<feature type="domain" description="C2" evidence="18">
    <location>
        <begin position="1629"/>
        <end position="1745"/>
    </location>
</feature>
<proteinExistence type="predicted"/>
<gene>
    <name evidence="22" type="primary">itsn1</name>
</gene>
<dbReference type="Pfam" id="PF07653">
    <property type="entry name" value="SH3_2"/>
    <property type="match status" value="2"/>
</dbReference>